<dbReference type="Gene3D" id="1.10.510.10">
    <property type="entry name" value="Transferase(Phosphotransferase) domain 1"/>
    <property type="match status" value="1"/>
</dbReference>
<dbReference type="SUPFAM" id="SSF56112">
    <property type="entry name" value="Protein kinase-like (PK-like)"/>
    <property type="match status" value="1"/>
</dbReference>
<feature type="binding site" evidence="7">
    <location>
        <position position="44"/>
    </location>
    <ligand>
        <name>ATP</name>
        <dbReference type="ChEBI" id="CHEBI:30616"/>
    </ligand>
</feature>
<dbReference type="InterPro" id="IPR008271">
    <property type="entry name" value="Ser/Thr_kinase_AS"/>
</dbReference>
<dbReference type="InterPro" id="IPR000719">
    <property type="entry name" value="Prot_kinase_dom"/>
</dbReference>
<dbReference type="PANTHER" id="PTHR47962:SF5">
    <property type="entry name" value="ATP-DEPENDENT HELICASE LHR-RELATED"/>
    <property type="match status" value="1"/>
</dbReference>
<dbReference type="GO" id="GO:0016887">
    <property type="term" value="F:ATP hydrolysis activity"/>
    <property type="evidence" value="ECO:0007669"/>
    <property type="project" value="TreeGrafter"/>
</dbReference>
<evidence type="ECO:0000256" key="5">
    <source>
        <dbReference type="ARBA" id="ARBA00022777"/>
    </source>
</evidence>
<dbReference type="SMART" id="SM00220">
    <property type="entry name" value="S_TKc"/>
    <property type="match status" value="1"/>
</dbReference>
<dbReference type="InterPro" id="IPR017441">
    <property type="entry name" value="Protein_kinase_ATP_BS"/>
</dbReference>
<keyword evidence="5 11" id="KW-0418">Kinase</keyword>
<dbReference type="PROSITE" id="PS51192">
    <property type="entry name" value="HELICASE_ATP_BIND_1"/>
    <property type="match status" value="1"/>
</dbReference>
<evidence type="ECO:0000313" key="11">
    <source>
        <dbReference type="EMBL" id="UOE20466.1"/>
    </source>
</evidence>
<protein>
    <recommendedName>
        <fullName evidence="1">non-specific serine/threonine protein kinase</fullName>
        <ecNumber evidence="1">2.7.11.1</ecNumber>
    </recommendedName>
</protein>
<dbReference type="PROSITE" id="PS00107">
    <property type="entry name" value="PROTEIN_KINASE_ATP"/>
    <property type="match status" value="1"/>
</dbReference>
<dbReference type="Pfam" id="PF00270">
    <property type="entry name" value="DEAD"/>
    <property type="match status" value="1"/>
</dbReference>
<dbReference type="Pfam" id="PF00069">
    <property type="entry name" value="Pkinase"/>
    <property type="match status" value="1"/>
</dbReference>
<proteinExistence type="predicted"/>
<dbReference type="GO" id="GO:0005524">
    <property type="term" value="F:ATP binding"/>
    <property type="evidence" value="ECO:0007669"/>
    <property type="project" value="UniProtKB-UniRule"/>
</dbReference>
<evidence type="ECO:0000259" key="10">
    <source>
        <dbReference type="PROSITE" id="PS51194"/>
    </source>
</evidence>
<dbReference type="Pfam" id="PF00271">
    <property type="entry name" value="Helicase_C"/>
    <property type="match status" value="1"/>
</dbReference>
<dbReference type="EC" id="2.7.11.1" evidence="1"/>
<evidence type="ECO:0000256" key="6">
    <source>
        <dbReference type="ARBA" id="ARBA00022840"/>
    </source>
</evidence>
<dbReference type="GO" id="GO:0004674">
    <property type="term" value="F:protein serine/threonine kinase activity"/>
    <property type="evidence" value="ECO:0007669"/>
    <property type="project" value="UniProtKB-KW"/>
</dbReference>
<dbReference type="PROSITE" id="PS00108">
    <property type="entry name" value="PROTEIN_KINASE_ST"/>
    <property type="match status" value="1"/>
</dbReference>
<dbReference type="Proteomes" id="UP000265719">
    <property type="component" value="Chromosome"/>
</dbReference>
<dbReference type="CDD" id="cd14014">
    <property type="entry name" value="STKc_PknB_like"/>
    <property type="match status" value="1"/>
</dbReference>
<dbReference type="InterPro" id="IPR011335">
    <property type="entry name" value="Restrct_endonuc-II-like"/>
</dbReference>
<dbReference type="PROSITE" id="PS51194">
    <property type="entry name" value="HELICASE_CTER"/>
    <property type="match status" value="1"/>
</dbReference>
<evidence type="ECO:0000259" key="9">
    <source>
        <dbReference type="PROSITE" id="PS51192"/>
    </source>
</evidence>
<dbReference type="Gene3D" id="3.40.50.300">
    <property type="entry name" value="P-loop containing nucleotide triphosphate hydrolases"/>
    <property type="match status" value="2"/>
</dbReference>
<dbReference type="SMART" id="SM00490">
    <property type="entry name" value="HELICc"/>
    <property type="match status" value="1"/>
</dbReference>
<dbReference type="SMART" id="SM00487">
    <property type="entry name" value="DEXDc"/>
    <property type="match status" value="1"/>
</dbReference>
<organism evidence="11 12">
    <name type="scientific">Thermobifida halotolerans</name>
    <dbReference type="NCBI Taxonomy" id="483545"/>
    <lineage>
        <taxon>Bacteria</taxon>
        <taxon>Bacillati</taxon>
        <taxon>Actinomycetota</taxon>
        <taxon>Actinomycetes</taxon>
        <taxon>Streptosporangiales</taxon>
        <taxon>Nocardiopsidaceae</taxon>
        <taxon>Thermobifida</taxon>
    </lineage>
</organism>
<dbReference type="GO" id="GO:0003677">
    <property type="term" value="F:DNA binding"/>
    <property type="evidence" value="ECO:0007669"/>
    <property type="project" value="TreeGrafter"/>
</dbReference>
<dbReference type="InterPro" id="IPR011545">
    <property type="entry name" value="DEAD/DEAH_box_helicase_dom"/>
</dbReference>
<evidence type="ECO:0000259" key="8">
    <source>
        <dbReference type="PROSITE" id="PS50011"/>
    </source>
</evidence>
<dbReference type="EMBL" id="CP063196">
    <property type="protein sequence ID" value="UOE20466.1"/>
    <property type="molecule type" value="Genomic_DNA"/>
</dbReference>
<keyword evidence="2" id="KW-0723">Serine/threonine-protein kinase</keyword>
<evidence type="ECO:0000256" key="7">
    <source>
        <dbReference type="PROSITE-ProRule" id="PRU10141"/>
    </source>
</evidence>
<dbReference type="Pfam" id="PF09369">
    <property type="entry name" value="MZB"/>
    <property type="match status" value="1"/>
</dbReference>
<feature type="domain" description="Protein kinase" evidence="8">
    <location>
        <begin position="10"/>
        <end position="283"/>
    </location>
</feature>
<evidence type="ECO:0000256" key="4">
    <source>
        <dbReference type="ARBA" id="ARBA00022741"/>
    </source>
</evidence>
<dbReference type="InterPro" id="IPR001650">
    <property type="entry name" value="Helicase_C-like"/>
</dbReference>
<accession>A0AA97LYQ4</accession>
<keyword evidence="6 7" id="KW-0067">ATP-binding</keyword>
<dbReference type="Gene3D" id="3.30.200.20">
    <property type="entry name" value="Phosphorylase Kinase, domain 1"/>
    <property type="match status" value="1"/>
</dbReference>
<dbReference type="SUPFAM" id="SSF52980">
    <property type="entry name" value="Restriction endonuclease-like"/>
    <property type="match status" value="1"/>
</dbReference>
<dbReference type="InterPro" id="IPR018973">
    <property type="entry name" value="MZB"/>
</dbReference>
<dbReference type="PROSITE" id="PS50011">
    <property type="entry name" value="PROTEIN_KINASE_DOM"/>
    <property type="match status" value="1"/>
</dbReference>
<dbReference type="InterPro" id="IPR052511">
    <property type="entry name" value="ATP-dep_Helicase"/>
</dbReference>
<feature type="domain" description="Helicase C-terminal" evidence="10">
    <location>
        <begin position="1257"/>
        <end position="1402"/>
    </location>
</feature>
<gene>
    <name evidence="11" type="ORF">NI17_004360</name>
</gene>
<dbReference type="SUPFAM" id="SSF52540">
    <property type="entry name" value="P-loop containing nucleoside triphosphate hydrolases"/>
    <property type="match status" value="2"/>
</dbReference>
<keyword evidence="12" id="KW-1185">Reference proteome</keyword>
<feature type="domain" description="Helicase ATP-binding" evidence="9">
    <location>
        <begin position="434"/>
        <end position="628"/>
    </location>
</feature>
<evidence type="ECO:0000256" key="2">
    <source>
        <dbReference type="ARBA" id="ARBA00022527"/>
    </source>
</evidence>
<keyword evidence="4 7" id="KW-0547">Nucleotide-binding</keyword>
<dbReference type="RefSeq" id="WP_243597607.1">
    <property type="nucleotide sequence ID" value="NZ_CP063196.1"/>
</dbReference>
<keyword evidence="3" id="KW-0808">Transferase</keyword>
<sequence length="2073" mass="230195">MERQFVADRFRLRELLGRGNMGEVYRAENVWAELGDPDRQVALKLILQRRSGAPVDPDDAQAQRFAREVEIMRRLDHPGIPRLYEGGVDTSDGALPYLAMELLDGHPLCDLCDEEPQLPVSWVAAFGAQIADALDAAHTAGIVHRDLKPANVMLVRGGRVKVLDFGMGRIVDDPNIARLTSTAATVGTARYMAPEQFDNSRVTAAADLYALGCVLYELLTGGPPFTGNTLLELGQAHQKQPPPPLGVVRKGVPSSLVSLVDRLLRKDPAARPASAAEVRDALLPLAVGDSAVVGWDDYNPLRCLPRTVPAATEADTPGTPESRGGAPTGVMDVFGLHDRLIRDYRAFTEGGTVIRDGRIADFLARDLDARSQWPDPWLSLNPFFASGGTVPNLVAEGLLHEECARVFRTGKSPDDTTGKSGRPLTLHRHQREAVHAARSGHSYVLTTGTGSGKSLSYLIPIVDRVLREREAQGPRAANRVRAIIVYPMNALANSQLNELEKFLVHGYGKGREPVTFARYTGQEDERRRKELRDNPPDILLTNYVMLELMLTRPGDRNSLITMARGLDFLVFDELHTYRGRQGADVALLVRRVRQACEAPNVQCVGTSATMSSEGGAEEQKRVVADVATGIFGTPVHPDHVITETLVRATDDAPDSVPAERLERPDAPRAYAELVRDPLARWIESRFGLAADVSGRLVRQRPGRIEDAAAELSADTGVSREQCVRAIRRTLEAGAEARHPLNNRPLFAFRLHQFLSKGDTVYVTLDHPERRYLTRDYQMEQPGSDGRVLLPLAFCRECGQEYLTVWRTETADGAVYKPRRDTAATADGGVEGYLHVDPDNPWPRTIEDAIEQRRLPESWLEDDEHGQERVRNAYRDRAPRRVTVDVRGVEGGDGVDAAFIPAPFLFCLHCGVSYEQVRGRDFAKLASLDQEGRSSATSLVSASIVRSLNAVPREALPAEARKLLTFVDNRQDASLQAGHFNDFVQVTQLRGALYRALADAGEDGLTHDDLANRVADALALDPADYTGKADLAPRLLANAASTLRDVIAFRLYLDLERGWRVTMPNLEQTGLLRVDYADLDWLAAREEAWDDAPRWLRAADSHTRGEILRALMDEMRRALAIDVQCFRDDFDSLRRASEERLTDPWVLTESDRPRVGTAYPQPSRPGMDRSGLFLSGRGKFGKYLRRVHFDDMGVDDAQDAIAFLLKVLTGAGLVTEVAAAPRRAGRRRSTAPAATGYRVDSACLIWRAGDGRAGVHDPLTRTYAAGQGPRVNPFFRDLYRDAAASLAGLTAREHTAQVPPEVRERREEEFGRAELKLLYCSPTMELGVDIAQLNAVMMRNVPPTPANYAQRSGRAGRSGQPALVTTYCSTGNSHDQYYFRRSDRMVSGVVMPPRLDLTNEDLIVAHLQAIWLAETGLKLGRAVPEVIDVSIDETQRRPDPTLRLHDTVTAAIADEAAQRRAVAAAREVFADIADQLEQTVWWDDDWLERKVKAAPAEFDRAFDRWRDLYRAALVDRAEQHRRIVDHSLSERDRNQAARRRREAETQLALLKNESVDSKSLLSDFNPYRYLASEGFLPGYSFPRLPLAAYIPASGRRAEEGDFLQRPRFVAIREFGPGALIYHEGARYQVTRIQLPPETTGELATSEARRCEHCGYHHDPRERADRCQLCDHPLGAATHGLLHLHTVYTRRREKISSDEEERRRAGFRLVTSYRFQDHGDRLGRQDAHVADDAGKIATLHYGDSATVRITNLGRLRAKKDEPDGFWLDPATGRWLNEQDAKKAVGDADELPLIEDGGRERGRKKRVIPYVEDRRNILVLHLDEALPQATAVSLMYALERGVEAAFELEDAELTSELLPPEGDSRDRMLFTEAAEGGAGVLRRLQSQPGHLAKAARVALAICHFAEDGTDLGGAHCSRGCYTCLLTYGNQRHHDLIDRHAVRDLLLRLASAETLPTGAGVTRTDQMRVLAQRSDTGLERDFVSWLKERGHRLPDDAQVYVPEAGARPDFVYRLPGAPVAVFVDGPVHADARVAERDAQAEQRLIDAGWDVVRFPHDADWAAIVAGMPSYFGPGSDR</sequence>
<reference evidence="11" key="1">
    <citation type="submission" date="2020-10" db="EMBL/GenBank/DDBJ databases">
        <title>De novo genome project of the cellulose decomposer Thermobifida halotolerans type strain.</title>
        <authorList>
            <person name="Nagy I."/>
            <person name="Horvath B."/>
            <person name="Kukolya J."/>
            <person name="Nagy I."/>
            <person name="Orsini M."/>
        </authorList>
    </citation>
    <scope>NUCLEOTIDE SEQUENCE</scope>
    <source>
        <strain evidence="11">DSM 44931</strain>
    </source>
</reference>
<evidence type="ECO:0000313" key="12">
    <source>
        <dbReference type="Proteomes" id="UP000265719"/>
    </source>
</evidence>
<dbReference type="InterPro" id="IPR014001">
    <property type="entry name" value="Helicase_ATP-bd"/>
</dbReference>
<dbReference type="PANTHER" id="PTHR47962">
    <property type="entry name" value="ATP-DEPENDENT HELICASE LHR-RELATED-RELATED"/>
    <property type="match status" value="1"/>
</dbReference>
<dbReference type="CDD" id="cd17923">
    <property type="entry name" value="DEXHc_Hrq1-like"/>
    <property type="match status" value="1"/>
</dbReference>
<evidence type="ECO:0000256" key="1">
    <source>
        <dbReference type="ARBA" id="ARBA00012513"/>
    </source>
</evidence>
<dbReference type="KEGG" id="thao:NI17_004360"/>
<dbReference type="InterPro" id="IPR011009">
    <property type="entry name" value="Kinase-like_dom_sf"/>
</dbReference>
<dbReference type="FunFam" id="1.10.510.10:FF:000021">
    <property type="entry name" value="Serine/threonine protein kinase"/>
    <property type="match status" value="1"/>
</dbReference>
<evidence type="ECO:0000256" key="3">
    <source>
        <dbReference type="ARBA" id="ARBA00022679"/>
    </source>
</evidence>
<dbReference type="InterPro" id="IPR027417">
    <property type="entry name" value="P-loop_NTPase"/>
</dbReference>
<name>A0AA97LYQ4_9ACTN</name>